<evidence type="ECO:0000313" key="1">
    <source>
        <dbReference type="EMBL" id="KAJ4977358.1"/>
    </source>
</evidence>
<dbReference type="Proteomes" id="UP001141806">
    <property type="component" value="Unassembled WGS sequence"/>
</dbReference>
<dbReference type="AlphaFoldDB" id="A0A9Q0KV44"/>
<reference evidence="1" key="1">
    <citation type="journal article" date="2023" name="Plant J.">
        <title>The genome of the king protea, Protea cynaroides.</title>
        <authorList>
            <person name="Chang J."/>
            <person name="Duong T.A."/>
            <person name="Schoeman C."/>
            <person name="Ma X."/>
            <person name="Roodt D."/>
            <person name="Barker N."/>
            <person name="Li Z."/>
            <person name="Van de Peer Y."/>
            <person name="Mizrachi E."/>
        </authorList>
    </citation>
    <scope>NUCLEOTIDE SEQUENCE</scope>
    <source>
        <tissue evidence="1">Young leaves</tissue>
    </source>
</reference>
<sequence>MGRLEGVLEMSLGGLFPISHVASLPMEGRRQPGTSFAGLPEIQGFLMTQTVGRDVQSEKETSVWKEDHTEAEDVIFEKDNGGLPRGQVLSQSRVLFLLKMAMCLLVLSSSLISHDPLPRWADIQDDEQEDVNENDGILSKGMDEDEAKKGEVREDTTMNATNFGPRVPYKVSQVGPNVDGVESGPVLPSSVRTVTSSPGGSALVGVNGQMEISFEYVLVVDEALKEKEFTTVGQRAPGRPPGLGGKKGDHLADADDNHQGRVTGCGTKNHVPINSNEEETRLARLVRLETLRKKGS</sequence>
<keyword evidence="2" id="KW-1185">Reference proteome</keyword>
<gene>
    <name evidence="1" type="ORF">NE237_002464</name>
</gene>
<protein>
    <submittedName>
        <fullName evidence="1">Uncharacterized protein</fullName>
    </submittedName>
</protein>
<dbReference type="EMBL" id="JAMYWD010000003">
    <property type="protein sequence ID" value="KAJ4977358.1"/>
    <property type="molecule type" value="Genomic_DNA"/>
</dbReference>
<accession>A0A9Q0KV44</accession>
<organism evidence="1 2">
    <name type="scientific">Protea cynaroides</name>
    <dbReference type="NCBI Taxonomy" id="273540"/>
    <lineage>
        <taxon>Eukaryota</taxon>
        <taxon>Viridiplantae</taxon>
        <taxon>Streptophyta</taxon>
        <taxon>Embryophyta</taxon>
        <taxon>Tracheophyta</taxon>
        <taxon>Spermatophyta</taxon>
        <taxon>Magnoliopsida</taxon>
        <taxon>Proteales</taxon>
        <taxon>Proteaceae</taxon>
        <taxon>Protea</taxon>
    </lineage>
</organism>
<proteinExistence type="predicted"/>
<evidence type="ECO:0000313" key="2">
    <source>
        <dbReference type="Proteomes" id="UP001141806"/>
    </source>
</evidence>
<comment type="caution">
    <text evidence="1">The sequence shown here is derived from an EMBL/GenBank/DDBJ whole genome shotgun (WGS) entry which is preliminary data.</text>
</comment>
<name>A0A9Q0KV44_9MAGN</name>